<feature type="transmembrane region" description="Helical" evidence="7">
    <location>
        <begin position="223"/>
        <end position="245"/>
    </location>
</feature>
<feature type="domain" description="ABC transmembrane type-1" evidence="8">
    <location>
        <begin position="59"/>
        <end position="244"/>
    </location>
</feature>
<name>A0ABU4WFG2_9BACT</name>
<evidence type="ECO:0000256" key="2">
    <source>
        <dbReference type="ARBA" id="ARBA00022448"/>
    </source>
</evidence>
<comment type="caution">
    <text evidence="9">The sequence shown here is derived from an EMBL/GenBank/DDBJ whole genome shotgun (WGS) entry which is preliminary data.</text>
</comment>
<keyword evidence="2 7" id="KW-0813">Transport</keyword>
<evidence type="ECO:0000313" key="10">
    <source>
        <dbReference type="Proteomes" id="UP001275932"/>
    </source>
</evidence>
<feature type="transmembrane region" description="Helical" evidence="7">
    <location>
        <begin position="94"/>
        <end position="117"/>
    </location>
</feature>
<comment type="similarity">
    <text evidence="7">Belongs to the binding-protein-dependent transport system permease family.</text>
</comment>
<dbReference type="Pfam" id="PF00528">
    <property type="entry name" value="BPD_transp_1"/>
    <property type="match status" value="1"/>
</dbReference>
<comment type="subcellular location">
    <subcellularLocation>
        <location evidence="1 7">Cell membrane</location>
        <topology evidence="1 7">Multi-pass membrane protein</topology>
    </subcellularLocation>
</comment>
<evidence type="ECO:0000313" key="9">
    <source>
        <dbReference type="EMBL" id="MDX8415306.1"/>
    </source>
</evidence>
<proteinExistence type="inferred from homology"/>
<accession>A0ABU4WFG2</accession>
<dbReference type="PROSITE" id="PS50928">
    <property type="entry name" value="ABC_TM1"/>
    <property type="match status" value="1"/>
</dbReference>
<keyword evidence="6 7" id="KW-0472">Membrane</keyword>
<evidence type="ECO:0000256" key="6">
    <source>
        <dbReference type="ARBA" id="ARBA00023136"/>
    </source>
</evidence>
<dbReference type="EMBL" id="JALBUT010000003">
    <property type="protein sequence ID" value="MDX8415306.1"/>
    <property type="molecule type" value="Genomic_DNA"/>
</dbReference>
<organism evidence="9 10">
    <name type="scientific">Intestinicryptomonas porci</name>
    <dbReference type="NCBI Taxonomy" id="2926320"/>
    <lineage>
        <taxon>Bacteria</taxon>
        <taxon>Pseudomonadati</taxon>
        <taxon>Verrucomicrobiota</taxon>
        <taxon>Opitutia</taxon>
        <taxon>Opitutales</taxon>
        <taxon>Intestinicryptomonaceae</taxon>
        <taxon>Intestinicryptomonas</taxon>
    </lineage>
</organism>
<dbReference type="Gene3D" id="1.10.3720.10">
    <property type="entry name" value="MetI-like"/>
    <property type="match status" value="1"/>
</dbReference>
<dbReference type="PANTHER" id="PTHR30151:SF40">
    <property type="entry name" value="TRANSPORT SYSTEM INTEGRAL MEMBRANE PROTEIN"/>
    <property type="match status" value="1"/>
</dbReference>
<keyword evidence="3" id="KW-1003">Cell membrane</keyword>
<reference evidence="9 10" key="1">
    <citation type="submission" date="2022-03" db="EMBL/GenBank/DDBJ databases">
        <title>Novel taxa within the pig intestine.</title>
        <authorList>
            <person name="Wylensek D."/>
            <person name="Bishof K."/>
            <person name="Afrizal A."/>
            <person name="Clavel T."/>
        </authorList>
    </citation>
    <scope>NUCLEOTIDE SEQUENCE [LARGE SCALE GENOMIC DNA]</scope>
    <source>
        <strain evidence="9 10">CLA-KB-P66</strain>
    </source>
</reference>
<evidence type="ECO:0000259" key="8">
    <source>
        <dbReference type="PROSITE" id="PS50928"/>
    </source>
</evidence>
<protein>
    <submittedName>
        <fullName evidence="9">ABC transporter permease</fullName>
    </submittedName>
</protein>
<feature type="transmembrane region" description="Helical" evidence="7">
    <location>
        <begin position="123"/>
        <end position="144"/>
    </location>
</feature>
<dbReference type="PANTHER" id="PTHR30151">
    <property type="entry name" value="ALKANE SULFONATE ABC TRANSPORTER-RELATED, MEMBRANE SUBUNIT"/>
    <property type="match status" value="1"/>
</dbReference>
<dbReference type="InterPro" id="IPR035906">
    <property type="entry name" value="MetI-like_sf"/>
</dbReference>
<keyword evidence="4 7" id="KW-0812">Transmembrane</keyword>
<keyword evidence="10" id="KW-1185">Reference proteome</keyword>
<feature type="transmembrane region" description="Helical" evidence="7">
    <location>
        <begin position="67"/>
        <end position="87"/>
    </location>
</feature>
<dbReference type="Proteomes" id="UP001275932">
    <property type="component" value="Unassembled WGS sequence"/>
</dbReference>
<dbReference type="CDD" id="cd06261">
    <property type="entry name" value="TM_PBP2"/>
    <property type="match status" value="1"/>
</dbReference>
<dbReference type="RefSeq" id="WP_370396754.1">
    <property type="nucleotide sequence ID" value="NZ_JALBUT010000003.1"/>
</dbReference>
<dbReference type="InterPro" id="IPR000515">
    <property type="entry name" value="MetI-like"/>
</dbReference>
<dbReference type="SUPFAM" id="SSF161098">
    <property type="entry name" value="MetI-like"/>
    <property type="match status" value="1"/>
</dbReference>
<gene>
    <name evidence="9" type="ORF">MOX91_03815</name>
</gene>
<keyword evidence="5 7" id="KW-1133">Transmembrane helix</keyword>
<evidence type="ECO:0000256" key="4">
    <source>
        <dbReference type="ARBA" id="ARBA00022692"/>
    </source>
</evidence>
<sequence length="261" mass="28603">MMKKMLFRILLSALGFCAIIALWQLAFHLVDNRTKLPSPFSVFEYIEDSLLSGVLVSAIKGTLMRMFSGYAMGLVFGIPLGVLCARVRIFRDTLGLLALGLQALPSVCWAIPAILWFGANNAAMVFVVLMGSVWSLLLSTQHGVMNISPIYIRAARTMGSKGLHTWIYVIMPAAFPSIVGGMKQGWAFAWRSLMAAEIVVALPVSKANGLGLQLNYGNDNNDIAQVIGIMIVIVAIGLLVDKILFSPWENMLRKRWGLDAK</sequence>
<feature type="transmembrane region" description="Helical" evidence="7">
    <location>
        <begin position="165"/>
        <end position="182"/>
    </location>
</feature>
<evidence type="ECO:0000256" key="3">
    <source>
        <dbReference type="ARBA" id="ARBA00022475"/>
    </source>
</evidence>
<evidence type="ECO:0000256" key="7">
    <source>
        <dbReference type="RuleBase" id="RU363032"/>
    </source>
</evidence>
<evidence type="ECO:0000256" key="1">
    <source>
        <dbReference type="ARBA" id="ARBA00004651"/>
    </source>
</evidence>
<evidence type="ECO:0000256" key="5">
    <source>
        <dbReference type="ARBA" id="ARBA00022989"/>
    </source>
</evidence>